<reference evidence="2" key="1">
    <citation type="journal article" date="2020" name="Nature">
        <title>Giant virus diversity and host interactions through global metagenomics.</title>
        <authorList>
            <person name="Schulz F."/>
            <person name="Roux S."/>
            <person name="Paez-Espino D."/>
            <person name="Jungbluth S."/>
            <person name="Walsh D.A."/>
            <person name="Denef V.J."/>
            <person name="McMahon K.D."/>
            <person name="Konstantinidis K.T."/>
            <person name="Eloe-Fadrosh E.A."/>
            <person name="Kyrpides N.C."/>
            <person name="Woyke T."/>
        </authorList>
    </citation>
    <scope>NUCLEOTIDE SEQUENCE</scope>
    <source>
        <strain evidence="2">GVMAG-M-3300027769-26</strain>
    </source>
</reference>
<dbReference type="EMBL" id="MN740459">
    <property type="protein sequence ID" value="QHU27577.1"/>
    <property type="molecule type" value="Genomic_DNA"/>
</dbReference>
<accession>A0A6C0LAX2</accession>
<evidence type="ECO:0008006" key="3">
    <source>
        <dbReference type="Google" id="ProtNLM"/>
    </source>
</evidence>
<dbReference type="AlphaFoldDB" id="A0A6C0LAX2"/>
<feature type="coiled-coil region" evidence="1">
    <location>
        <begin position="98"/>
        <end position="132"/>
    </location>
</feature>
<organism evidence="2">
    <name type="scientific">viral metagenome</name>
    <dbReference type="NCBI Taxonomy" id="1070528"/>
    <lineage>
        <taxon>unclassified sequences</taxon>
        <taxon>metagenomes</taxon>
        <taxon>organismal metagenomes</taxon>
    </lineage>
</organism>
<proteinExistence type="predicted"/>
<sequence>MNAEKSVEDNECLICCDEKATDNLNCYKCNKIICISCCNKLDTRTSLLYLESKHIFIKYCCPFCRYCNNKHIKLFNKNEIVAIYTETLTQLSILQKYNDTLVNNYNQIYNENKRLQEEITKKNAEITKITELLKSNNDKELSNTLSEDDE</sequence>
<keyword evidence="1" id="KW-0175">Coiled coil</keyword>
<evidence type="ECO:0000256" key="1">
    <source>
        <dbReference type="SAM" id="Coils"/>
    </source>
</evidence>
<name>A0A6C0LAX2_9ZZZZ</name>
<protein>
    <recommendedName>
        <fullName evidence="3">RING-type domain-containing protein</fullName>
    </recommendedName>
</protein>
<evidence type="ECO:0000313" key="2">
    <source>
        <dbReference type="EMBL" id="QHU27577.1"/>
    </source>
</evidence>